<sequence>MIRSIDFMADRLEYISGKLRNRAEIRGIAIRHPTLTDPQHRALQPHRPS</sequence>
<dbReference type="EMBL" id="UXAW01000082">
    <property type="protein sequence ID" value="VDC31208.1"/>
    <property type="molecule type" value="Genomic_DNA"/>
</dbReference>
<organism evidence="1 2">
    <name type="scientific">Pseudogemmobacter humi</name>
    <dbReference type="NCBI Taxonomy" id="2483812"/>
    <lineage>
        <taxon>Bacteria</taxon>
        <taxon>Pseudomonadati</taxon>
        <taxon>Pseudomonadota</taxon>
        <taxon>Alphaproteobacteria</taxon>
        <taxon>Rhodobacterales</taxon>
        <taxon>Paracoccaceae</taxon>
        <taxon>Pseudogemmobacter</taxon>
    </lineage>
</organism>
<name>A0A3P5X9N3_9RHOB</name>
<keyword evidence="2" id="KW-1185">Reference proteome</keyword>
<proteinExistence type="predicted"/>
<dbReference type="Proteomes" id="UP000277498">
    <property type="component" value="Unassembled WGS sequence"/>
</dbReference>
<dbReference type="AlphaFoldDB" id="A0A3P5X9N3"/>
<gene>
    <name evidence="1" type="ORF">XINFAN_02789</name>
</gene>
<evidence type="ECO:0000313" key="1">
    <source>
        <dbReference type="EMBL" id="VDC31208.1"/>
    </source>
</evidence>
<protein>
    <submittedName>
        <fullName evidence="1">Uncharacterized protein</fullName>
    </submittedName>
</protein>
<accession>A0A3P5X9N3</accession>
<evidence type="ECO:0000313" key="2">
    <source>
        <dbReference type="Proteomes" id="UP000277498"/>
    </source>
</evidence>
<reference evidence="1 2" key="1">
    <citation type="submission" date="2018-11" db="EMBL/GenBank/DDBJ databases">
        <authorList>
            <person name="Criscuolo A."/>
        </authorList>
    </citation>
    <scope>NUCLEOTIDE SEQUENCE [LARGE SCALE GENOMIC DNA]</scope>
    <source>
        <strain evidence="1">ACIP111625</strain>
    </source>
</reference>